<name>A0A0F9CM38_9ZZZZ</name>
<accession>A0A0F9CM38</accession>
<dbReference type="SMART" id="SM00482">
    <property type="entry name" value="POLAc"/>
    <property type="match status" value="1"/>
</dbReference>
<comment type="caution">
    <text evidence="10">The sequence shown here is derived from an EMBL/GenBank/DDBJ whole genome shotgun (WGS) entry which is preliminary data.</text>
</comment>
<proteinExistence type="inferred from homology"/>
<reference evidence="10" key="1">
    <citation type="journal article" date="2015" name="Nature">
        <title>Complex archaea that bridge the gap between prokaryotes and eukaryotes.</title>
        <authorList>
            <person name="Spang A."/>
            <person name="Saw J.H."/>
            <person name="Jorgensen S.L."/>
            <person name="Zaremba-Niedzwiedzka K."/>
            <person name="Martijn J."/>
            <person name="Lind A.E."/>
            <person name="van Eijk R."/>
            <person name="Schleper C."/>
            <person name="Guy L."/>
            <person name="Ettema T.J."/>
        </authorList>
    </citation>
    <scope>NUCLEOTIDE SEQUENCE</scope>
</reference>
<evidence type="ECO:0000259" key="9">
    <source>
        <dbReference type="SMART" id="SM00482"/>
    </source>
</evidence>
<comment type="catalytic activity">
    <reaction evidence="8">
        <text>DNA(n) + a 2'-deoxyribonucleoside 5'-triphosphate = DNA(n+1) + diphosphate</text>
        <dbReference type="Rhea" id="RHEA:22508"/>
        <dbReference type="Rhea" id="RHEA-COMP:17339"/>
        <dbReference type="Rhea" id="RHEA-COMP:17340"/>
        <dbReference type="ChEBI" id="CHEBI:33019"/>
        <dbReference type="ChEBI" id="CHEBI:61560"/>
        <dbReference type="ChEBI" id="CHEBI:173112"/>
        <dbReference type="EC" id="2.7.7.7"/>
    </reaction>
</comment>
<keyword evidence="4" id="KW-0548">Nucleotidyltransferase</keyword>
<dbReference type="Gene3D" id="1.10.150.20">
    <property type="entry name" value="5' to 3' exonuclease, C-terminal subdomain"/>
    <property type="match status" value="1"/>
</dbReference>
<dbReference type="SUPFAM" id="SSF53098">
    <property type="entry name" value="Ribonuclease H-like"/>
    <property type="match status" value="1"/>
</dbReference>
<keyword evidence="5" id="KW-0235">DNA replication</keyword>
<evidence type="ECO:0000256" key="3">
    <source>
        <dbReference type="ARBA" id="ARBA00022679"/>
    </source>
</evidence>
<dbReference type="InterPro" id="IPR043502">
    <property type="entry name" value="DNA/RNA_pol_sf"/>
</dbReference>
<dbReference type="EMBL" id="LAZR01032617">
    <property type="protein sequence ID" value="KKL50388.1"/>
    <property type="molecule type" value="Genomic_DNA"/>
</dbReference>
<feature type="non-terminal residue" evidence="10">
    <location>
        <position position="1"/>
    </location>
</feature>
<feature type="domain" description="DNA-directed DNA polymerase family A palm" evidence="9">
    <location>
        <begin position="378"/>
        <end position="574"/>
    </location>
</feature>
<feature type="non-terminal residue" evidence="10">
    <location>
        <position position="574"/>
    </location>
</feature>
<gene>
    <name evidence="10" type="ORF">LCGC14_2305990</name>
</gene>
<dbReference type="Gene3D" id="1.20.1060.10">
    <property type="entry name" value="Taq DNA Polymerase, Chain T, domain 4"/>
    <property type="match status" value="1"/>
</dbReference>
<dbReference type="Pfam" id="PF00476">
    <property type="entry name" value="DNA_pol_A"/>
    <property type="match status" value="1"/>
</dbReference>
<dbReference type="InterPro" id="IPR036397">
    <property type="entry name" value="RNaseH_sf"/>
</dbReference>
<keyword evidence="7" id="KW-0238">DNA-binding</keyword>
<dbReference type="Gene3D" id="3.30.420.10">
    <property type="entry name" value="Ribonuclease H-like superfamily/Ribonuclease H"/>
    <property type="match status" value="1"/>
</dbReference>
<dbReference type="PANTHER" id="PTHR10133:SF27">
    <property type="entry name" value="DNA POLYMERASE NU"/>
    <property type="match status" value="1"/>
</dbReference>
<dbReference type="PROSITE" id="PS00447">
    <property type="entry name" value="DNA_POLYMERASE_A"/>
    <property type="match status" value="1"/>
</dbReference>
<dbReference type="AlphaFoldDB" id="A0A0F9CM38"/>
<dbReference type="GO" id="GO:0006261">
    <property type="term" value="P:DNA-templated DNA replication"/>
    <property type="evidence" value="ECO:0007669"/>
    <property type="project" value="InterPro"/>
</dbReference>
<keyword evidence="6" id="KW-0239">DNA-directed DNA polymerase</keyword>
<evidence type="ECO:0000313" key="10">
    <source>
        <dbReference type="EMBL" id="KKL50388.1"/>
    </source>
</evidence>
<dbReference type="InterPro" id="IPR019760">
    <property type="entry name" value="DNA-dir_DNA_pol_A_CS"/>
</dbReference>
<comment type="similarity">
    <text evidence="1">Belongs to the DNA polymerase type-A family.</text>
</comment>
<dbReference type="InterPro" id="IPR002562">
    <property type="entry name" value="3'-5'_exonuclease_dom"/>
</dbReference>
<dbReference type="Pfam" id="PF01612">
    <property type="entry name" value="DNA_pol_A_exo1"/>
    <property type="match status" value="1"/>
</dbReference>
<sequence length="574" mass="64761">SLGDANVVVLDCETKSLRPHQHGKILAGLGVKPLNGESFYLPFRHKNGTFKQASLSQLLILGEALRGRTLVYHNPKFDLAVLKNDGLDLVNEETLDTVVLVRLVSEEEPSYELKRLAKKYIDESAGERERELKKLMKKMGWETYDQIPAEMIQDYVDGDLEYTEWFFIRSMATIKRRDAANLKNRAGKETRLLADVFDLEKKLTPWLFKMEERGIRLNKSHVKQELAKAKKLTKELESACYVAAGCEFNLHSPPQVRKIFERKGIRSKIKTKKGKDSYSADALKLIKHPLAAALASFRGAKNILDYYAGFDGLMDSEGILHCSFHQAGARTGRFSSRDPNLQNIPVEELDANEMITDRYDDGHAIATLTKEELEGYGAVRAAFIPRPGCFFLMSDWSQVELRVLADYANDSTMIEAFRLGLDIHALTATAAYGPLPLNSTESFTKWWRKMGKDLNFGLVYGMGISLLAAKIGKSKKEAKSFMDAYFTRFGSVGQFLNSTQDACLVKGWVKNKWGRRRYLSPEIVYRAPNFLVQGSSADLMKERLTAVCEALVVAVLKSMPLLTIHDELVNEIPY</sequence>
<evidence type="ECO:0000256" key="5">
    <source>
        <dbReference type="ARBA" id="ARBA00022705"/>
    </source>
</evidence>
<dbReference type="Gene3D" id="3.30.70.370">
    <property type="match status" value="1"/>
</dbReference>
<dbReference type="SUPFAM" id="SSF56672">
    <property type="entry name" value="DNA/RNA polymerases"/>
    <property type="match status" value="1"/>
</dbReference>
<dbReference type="GO" id="GO:0006302">
    <property type="term" value="P:double-strand break repair"/>
    <property type="evidence" value="ECO:0007669"/>
    <property type="project" value="TreeGrafter"/>
</dbReference>
<protein>
    <recommendedName>
        <fullName evidence="2">DNA-directed DNA polymerase</fullName>
        <ecNumber evidence="2">2.7.7.7</ecNumber>
    </recommendedName>
</protein>
<dbReference type="GO" id="GO:0003677">
    <property type="term" value="F:DNA binding"/>
    <property type="evidence" value="ECO:0007669"/>
    <property type="project" value="UniProtKB-KW"/>
</dbReference>
<evidence type="ECO:0000256" key="1">
    <source>
        <dbReference type="ARBA" id="ARBA00007705"/>
    </source>
</evidence>
<organism evidence="10">
    <name type="scientific">marine sediment metagenome</name>
    <dbReference type="NCBI Taxonomy" id="412755"/>
    <lineage>
        <taxon>unclassified sequences</taxon>
        <taxon>metagenomes</taxon>
        <taxon>ecological metagenomes</taxon>
    </lineage>
</organism>
<dbReference type="InterPro" id="IPR012337">
    <property type="entry name" value="RNaseH-like_sf"/>
</dbReference>
<evidence type="ECO:0000256" key="2">
    <source>
        <dbReference type="ARBA" id="ARBA00012417"/>
    </source>
</evidence>
<dbReference type="InterPro" id="IPR001098">
    <property type="entry name" value="DNA-dir_DNA_pol_A_palm_dom"/>
</dbReference>
<dbReference type="InterPro" id="IPR002298">
    <property type="entry name" value="DNA_polymerase_A"/>
</dbReference>
<keyword evidence="3" id="KW-0808">Transferase</keyword>
<evidence type="ECO:0000256" key="6">
    <source>
        <dbReference type="ARBA" id="ARBA00022932"/>
    </source>
</evidence>
<evidence type="ECO:0000256" key="4">
    <source>
        <dbReference type="ARBA" id="ARBA00022695"/>
    </source>
</evidence>
<evidence type="ECO:0000256" key="8">
    <source>
        <dbReference type="ARBA" id="ARBA00049244"/>
    </source>
</evidence>
<dbReference type="PRINTS" id="PR00868">
    <property type="entry name" value="DNAPOLI"/>
</dbReference>
<dbReference type="GO" id="GO:0003887">
    <property type="term" value="F:DNA-directed DNA polymerase activity"/>
    <property type="evidence" value="ECO:0007669"/>
    <property type="project" value="UniProtKB-KW"/>
</dbReference>
<dbReference type="PANTHER" id="PTHR10133">
    <property type="entry name" value="DNA POLYMERASE I"/>
    <property type="match status" value="1"/>
</dbReference>
<dbReference type="GO" id="GO:0008408">
    <property type="term" value="F:3'-5' exonuclease activity"/>
    <property type="evidence" value="ECO:0007669"/>
    <property type="project" value="InterPro"/>
</dbReference>
<evidence type="ECO:0000256" key="7">
    <source>
        <dbReference type="ARBA" id="ARBA00023125"/>
    </source>
</evidence>
<dbReference type="EC" id="2.7.7.7" evidence="2"/>